<dbReference type="PANTHER" id="PTHR43380">
    <property type="entry name" value="2-OXOISOVALERATE DEHYDROGENASE SUBUNIT ALPHA, MITOCHONDRIAL"/>
    <property type="match status" value="1"/>
</dbReference>
<dbReference type="GO" id="GO:0044272">
    <property type="term" value="P:sulfur compound biosynthetic process"/>
    <property type="evidence" value="ECO:0007669"/>
    <property type="project" value="UniProtKB-ARBA"/>
</dbReference>
<dbReference type="Gene3D" id="3.40.50.970">
    <property type="match status" value="1"/>
</dbReference>
<evidence type="ECO:0000313" key="5">
    <source>
        <dbReference type="Proteomes" id="UP001451606"/>
    </source>
</evidence>
<dbReference type="GeneID" id="95968264"/>
<organism evidence="4 5">
    <name type="scientific">Oxyplasma meridianum</name>
    <dbReference type="NCBI Taxonomy" id="3073602"/>
    <lineage>
        <taxon>Archaea</taxon>
        <taxon>Methanobacteriati</taxon>
        <taxon>Thermoplasmatota</taxon>
        <taxon>Thermoplasmata</taxon>
        <taxon>Thermoplasmatales</taxon>
        <taxon>Thermoplasmataceae</taxon>
        <taxon>Oxyplasma</taxon>
    </lineage>
</organism>
<sequence length="337" mass="37815">MTENVNEQVDKEKFVRAYGAMVLSRTFDKKIVTAQRQGRVGFYTPTMGQEATQIGASLALDKDDLIFQYYRDVPMMIHRGVPMEKLLDQIMGNGEDYAKGRQMPSHFIARDNNFMSIQSPVASNLPLATGAGYALKYRKKNSVVLTTFGDGSTSTPDFHAAMNMAAVYDLPVIFLCENNQWAISLPIEKQTRAEIWKKAEGYGMEGVKVDGNDLFATFKATSDAVKRARDGKGPTLIEAVSFRMGPHSTSDDPNKYRSNSVQEGSDMDPIIITENTLKGMGILNDAMIEKIRSEAERIVTEKFEEREKIPPPEPSTMFDDVYEEMSWTVKEERGEIL</sequence>
<evidence type="ECO:0000313" key="4">
    <source>
        <dbReference type="EMBL" id="WYY00935.1"/>
    </source>
</evidence>
<dbReference type="Proteomes" id="UP001451606">
    <property type="component" value="Chromosome"/>
</dbReference>
<evidence type="ECO:0000256" key="1">
    <source>
        <dbReference type="ARBA" id="ARBA00023002"/>
    </source>
</evidence>
<dbReference type="CDD" id="cd02000">
    <property type="entry name" value="TPP_E1_PDC_ADC_BCADC"/>
    <property type="match status" value="1"/>
</dbReference>
<keyword evidence="1" id="KW-0560">Oxidoreductase</keyword>
<dbReference type="Pfam" id="PF00676">
    <property type="entry name" value="E1_dh"/>
    <property type="match status" value="1"/>
</dbReference>
<evidence type="ECO:0000259" key="3">
    <source>
        <dbReference type="Pfam" id="PF00676"/>
    </source>
</evidence>
<accession>A0AAX4NIK2</accession>
<keyword evidence="5" id="KW-1185">Reference proteome</keyword>
<dbReference type="InterPro" id="IPR029061">
    <property type="entry name" value="THDP-binding"/>
</dbReference>
<feature type="domain" description="Dehydrogenase E1 component" evidence="3">
    <location>
        <begin position="19"/>
        <end position="314"/>
    </location>
</feature>
<dbReference type="GO" id="GO:0016624">
    <property type="term" value="F:oxidoreductase activity, acting on the aldehyde or oxo group of donors, disulfide as acceptor"/>
    <property type="evidence" value="ECO:0007669"/>
    <property type="project" value="InterPro"/>
</dbReference>
<proteinExistence type="predicted"/>
<gene>
    <name evidence="4" type="ORF">OXIME_001526</name>
</gene>
<feature type="region of interest" description="Disordered" evidence="2">
    <location>
        <begin position="244"/>
        <end position="263"/>
    </location>
</feature>
<protein>
    <submittedName>
        <fullName evidence="4">Thiamine pyrophosphate-dependent dehydrogenase E1 component subunit alpha</fullName>
    </submittedName>
</protein>
<dbReference type="AlphaFoldDB" id="A0AAX4NIK2"/>
<name>A0AAX4NIK2_9ARCH</name>
<dbReference type="GO" id="GO:0009083">
    <property type="term" value="P:branched-chain amino acid catabolic process"/>
    <property type="evidence" value="ECO:0007669"/>
    <property type="project" value="TreeGrafter"/>
</dbReference>
<dbReference type="EMBL" id="CP133772">
    <property type="protein sequence ID" value="WYY00935.1"/>
    <property type="molecule type" value="Genomic_DNA"/>
</dbReference>
<evidence type="ECO:0000256" key="2">
    <source>
        <dbReference type="SAM" id="MobiDB-lite"/>
    </source>
</evidence>
<dbReference type="InterPro" id="IPR050771">
    <property type="entry name" value="Alpha-ketoacid_DH_E1_comp"/>
</dbReference>
<dbReference type="RefSeq" id="WP_393971259.1">
    <property type="nucleotide sequence ID" value="NZ_CP133772.1"/>
</dbReference>
<dbReference type="InterPro" id="IPR001017">
    <property type="entry name" value="DH_E1"/>
</dbReference>
<dbReference type="KEGG" id="omr:OXIME_001526"/>
<dbReference type="PANTHER" id="PTHR43380:SF1">
    <property type="entry name" value="2-OXOISOVALERATE DEHYDROGENASE SUBUNIT ALPHA, MITOCHONDRIAL"/>
    <property type="match status" value="1"/>
</dbReference>
<reference evidence="4 5" key="1">
    <citation type="submission" date="2023-09" db="EMBL/GenBank/DDBJ databases">
        <authorList>
            <person name="Golyshina O.V."/>
            <person name="Lunev E.A."/>
            <person name="Bargiela R."/>
            <person name="Gaines M.C."/>
            <person name="Daum B."/>
            <person name="Bale N.J."/>
            <person name="Koenen M."/>
            <person name="Sinninghe Damst J.S."/>
            <person name="Yakimov M."/>
            <person name="Golyshin P.N."/>
        </authorList>
    </citation>
    <scope>NUCLEOTIDE SEQUENCE [LARGE SCALE GENOMIC DNA]</scope>
    <source>
        <strain evidence="4 5">M1</strain>
    </source>
</reference>
<dbReference type="SUPFAM" id="SSF52518">
    <property type="entry name" value="Thiamin diphosphate-binding fold (THDP-binding)"/>
    <property type="match status" value="1"/>
</dbReference>